<dbReference type="InterPro" id="IPR050109">
    <property type="entry name" value="HTH-type_TetR-like_transc_reg"/>
</dbReference>
<evidence type="ECO:0000259" key="5">
    <source>
        <dbReference type="PROSITE" id="PS50977"/>
    </source>
</evidence>
<evidence type="ECO:0000313" key="7">
    <source>
        <dbReference type="Proteomes" id="UP000274695"/>
    </source>
</evidence>
<organism evidence="6 7">
    <name type="scientific">Zhongshania marina</name>
    <dbReference type="NCBI Taxonomy" id="2304603"/>
    <lineage>
        <taxon>Bacteria</taxon>
        <taxon>Pseudomonadati</taxon>
        <taxon>Pseudomonadota</taxon>
        <taxon>Gammaproteobacteria</taxon>
        <taxon>Cellvibrionales</taxon>
        <taxon>Spongiibacteraceae</taxon>
        <taxon>Zhongshania</taxon>
    </lineage>
</organism>
<dbReference type="Gene3D" id="1.10.357.10">
    <property type="entry name" value="Tetracycline Repressor, domain 2"/>
    <property type="match status" value="1"/>
</dbReference>
<dbReference type="RefSeq" id="WP_123181663.1">
    <property type="nucleotide sequence ID" value="NZ_RHGB01000003.1"/>
</dbReference>
<keyword evidence="1" id="KW-0805">Transcription regulation</keyword>
<dbReference type="EMBL" id="RHGB01000003">
    <property type="protein sequence ID" value="RNL66795.1"/>
    <property type="molecule type" value="Genomic_DNA"/>
</dbReference>
<accession>A0ABX9W5T7</accession>
<protein>
    <submittedName>
        <fullName evidence="6">TetR/AcrR family transcriptional regulator</fullName>
    </submittedName>
</protein>
<sequence length="207" mass="22916">MAVRSGKSLKSITRRLPPAERKEQIVAAARRVFIRMGLNGARTRDIADEIGVTEATLYIYFKTKQELFQAAIVEPLQALIKLPSMKGVDFARAPSAQEKRKVCRAAVREIVTSMADVYPLLITAQFSDHESGTAVYNSDIYPILKEIGEAVNVGFSLADRRYAEFVAISTFGLSFSLVMHHHFTEAPLDIDEVTDKIAGLLLDGVSR</sequence>
<evidence type="ECO:0000256" key="4">
    <source>
        <dbReference type="PROSITE-ProRule" id="PRU00335"/>
    </source>
</evidence>
<evidence type="ECO:0000256" key="1">
    <source>
        <dbReference type="ARBA" id="ARBA00023015"/>
    </source>
</evidence>
<evidence type="ECO:0000256" key="2">
    <source>
        <dbReference type="ARBA" id="ARBA00023125"/>
    </source>
</evidence>
<keyword evidence="3" id="KW-0804">Transcription</keyword>
<feature type="domain" description="HTH tetR-type" evidence="5">
    <location>
        <begin position="19"/>
        <end position="79"/>
    </location>
</feature>
<dbReference type="InterPro" id="IPR001647">
    <property type="entry name" value="HTH_TetR"/>
</dbReference>
<feature type="DNA-binding region" description="H-T-H motif" evidence="4">
    <location>
        <begin position="42"/>
        <end position="61"/>
    </location>
</feature>
<gene>
    <name evidence="6" type="ORF">D0911_04465</name>
</gene>
<dbReference type="InterPro" id="IPR009057">
    <property type="entry name" value="Homeodomain-like_sf"/>
</dbReference>
<comment type="caution">
    <text evidence="6">The sequence shown here is derived from an EMBL/GenBank/DDBJ whole genome shotgun (WGS) entry which is preliminary data.</text>
</comment>
<dbReference type="PANTHER" id="PTHR30055:SF234">
    <property type="entry name" value="HTH-TYPE TRANSCRIPTIONAL REGULATOR BETI"/>
    <property type="match status" value="1"/>
</dbReference>
<reference evidence="6 7" key="1">
    <citation type="submission" date="2018-10" db="EMBL/GenBank/DDBJ databases">
        <title>Draft genome sequence of Zhongshania sp. DSW25-10.</title>
        <authorList>
            <person name="Oh J."/>
        </authorList>
    </citation>
    <scope>NUCLEOTIDE SEQUENCE [LARGE SCALE GENOMIC DNA]</scope>
    <source>
        <strain evidence="6 7">DSW25-10</strain>
    </source>
</reference>
<evidence type="ECO:0000256" key="3">
    <source>
        <dbReference type="ARBA" id="ARBA00023163"/>
    </source>
</evidence>
<dbReference type="Pfam" id="PF00440">
    <property type="entry name" value="TetR_N"/>
    <property type="match status" value="1"/>
</dbReference>
<keyword evidence="7" id="KW-1185">Reference proteome</keyword>
<dbReference type="Proteomes" id="UP000274695">
    <property type="component" value="Unassembled WGS sequence"/>
</dbReference>
<dbReference type="PROSITE" id="PS50977">
    <property type="entry name" value="HTH_TETR_2"/>
    <property type="match status" value="1"/>
</dbReference>
<proteinExistence type="predicted"/>
<dbReference type="PANTHER" id="PTHR30055">
    <property type="entry name" value="HTH-TYPE TRANSCRIPTIONAL REGULATOR RUTR"/>
    <property type="match status" value="1"/>
</dbReference>
<evidence type="ECO:0000313" key="6">
    <source>
        <dbReference type="EMBL" id="RNL66795.1"/>
    </source>
</evidence>
<dbReference type="PRINTS" id="PR00455">
    <property type="entry name" value="HTHTETR"/>
</dbReference>
<dbReference type="SUPFAM" id="SSF46689">
    <property type="entry name" value="Homeodomain-like"/>
    <property type="match status" value="1"/>
</dbReference>
<keyword evidence="2 4" id="KW-0238">DNA-binding</keyword>
<name>A0ABX9W5T7_9GAMM</name>